<keyword evidence="3" id="KW-1185">Reference proteome</keyword>
<dbReference type="EMBL" id="JABSTR010000005">
    <property type="protein sequence ID" value="KAH9371869.1"/>
    <property type="molecule type" value="Genomic_DNA"/>
</dbReference>
<sequence length="113" mass="12585">MVTDFLEDGKVRRLKKAAVPSVFKEHQPLPVQSAPVQCTDAASRKRTPEGEDVVATKKERTQEFPTTSGAESGHPEASAAYCEGEATHTSAMHECPRDSLFFPYFFRWGFQAH</sequence>
<protein>
    <submittedName>
        <fullName evidence="2">Uncharacterized protein</fullName>
    </submittedName>
</protein>
<dbReference type="AlphaFoldDB" id="A0A9J6G957"/>
<evidence type="ECO:0000256" key="1">
    <source>
        <dbReference type="SAM" id="MobiDB-lite"/>
    </source>
</evidence>
<evidence type="ECO:0000313" key="2">
    <source>
        <dbReference type="EMBL" id="KAH9371869.1"/>
    </source>
</evidence>
<dbReference type="Proteomes" id="UP000821853">
    <property type="component" value="Chromosome 3"/>
</dbReference>
<feature type="region of interest" description="Disordered" evidence="1">
    <location>
        <begin position="33"/>
        <end position="76"/>
    </location>
</feature>
<proteinExistence type="predicted"/>
<gene>
    <name evidence="2" type="ORF">HPB48_003961</name>
</gene>
<feature type="compositionally biased region" description="Basic and acidic residues" evidence="1">
    <location>
        <begin position="42"/>
        <end position="62"/>
    </location>
</feature>
<evidence type="ECO:0000313" key="3">
    <source>
        <dbReference type="Proteomes" id="UP000821853"/>
    </source>
</evidence>
<accession>A0A9J6G957</accession>
<comment type="caution">
    <text evidence="2">The sequence shown here is derived from an EMBL/GenBank/DDBJ whole genome shotgun (WGS) entry which is preliminary data.</text>
</comment>
<name>A0A9J6G957_HAELO</name>
<dbReference type="VEuPathDB" id="VectorBase:HLOH_048071"/>
<organism evidence="2 3">
    <name type="scientific">Haemaphysalis longicornis</name>
    <name type="common">Bush tick</name>
    <dbReference type="NCBI Taxonomy" id="44386"/>
    <lineage>
        <taxon>Eukaryota</taxon>
        <taxon>Metazoa</taxon>
        <taxon>Ecdysozoa</taxon>
        <taxon>Arthropoda</taxon>
        <taxon>Chelicerata</taxon>
        <taxon>Arachnida</taxon>
        <taxon>Acari</taxon>
        <taxon>Parasitiformes</taxon>
        <taxon>Ixodida</taxon>
        <taxon>Ixodoidea</taxon>
        <taxon>Ixodidae</taxon>
        <taxon>Haemaphysalinae</taxon>
        <taxon>Haemaphysalis</taxon>
    </lineage>
</organism>
<reference evidence="2 3" key="1">
    <citation type="journal article" date="2020" name="Cell">
        <title>Large-Scale Comparative Analyses of Tick Genomes Elucidate Their Genetic Diversity and Vector Capacities.</title>
        <authorList>
            <consortium name="Tick Genome and Microbiome Consortium (TIGMIC)"/>
            <person name="Jia N."/>
            <person name="Wang J."/>
            <person name="Shi W."/>
            <person name="Du L."/>
            <person name="Sun Y."/>
            <person name="Zhan W."/>
            <person name="Jiang J.F."/>
            <person name="Wang Q."/>
            <person name="Zhang B."/>
            <person name="Ji P."/>
            <person name="Bell-Sakyi L."/>
            <person name="Cui X.M."/>
            <person name="Yuan T.T."/>
            <person name="Jiang B.G."/>
            <person name="Yang W.F."/>
            <person name="Lam T.T."/>
            <person name="Chang Q.C."/>
            <person name="Ding S.J."/>
            <person name="Wang X.J."/>
            <person name="Zhu J.G."/>
            <person name="Ruan X.D."/>
            <person name="Zhao L."/>
            <person name="Wei J.T."/>
            <person name="Ye R.Z."/>
            <person name="Que T.C."/>
            <person name="Du C.H."/>
            <person name="Zhou Y.H."/>
            <person name="Cheng J.X."/>
            <person name="Dai P.F."/>
            <person name="Guo W.B."/>
            <person name="Han X.H."/>
            <person name="Huang E.J."/>
            <person name="Li L.F."/>
            <person name="Wei W."/>
            <person name="Gao Y.C."/>
            <person name="Liu J.Z."/>
            <person name="Shao H.Z."/>
            <person name="Wang X."/>
            <person name="Wang C.C."/>
            <person name="Yang T.C."/>
            <person name="Huo Q.B."/>
            <person name="Li W."/>
            <person name="Chen H.Y."/>
            <person name="Chen S.E."/>
            <person name="Zhou L.G."/>
            <person name="Ni X.B."/>
            <person name="Tian J.H."/>
            <person name="Sheng Y."/>
            <person name="Liu T."/>
            <person name="Pan Y.S."/>
            <person name="Xia L.Y."/>
            <person name="Li J."/>
            <person name="Zhao F."/>
            <person name="Cao W.C."/>
        </authorList>
    </citation>
    <scope>NUCLEOTIDE SEQUENCE [LARGE SCALE GENOMIC DNA]</scope>
    <source>
        <strain evidence="2">HaeL-2018</strain>
    </source>
</reference>